<organism evidence="2 3">
    <name type="scientific">Roseivirga pacifica</name>
    <dbReference type="NCBI Taxonomy" id="1267423"/>
    <lineage>
        <taxon>Bacteria</taxon>
        <taxon>Pseudomonadati</taxon>
        <taxon>Bacteroidota</taxon>
        <taxon>Cytophagia</taxon>
        <taxon>Cytophagales</taxon>
        <taxon>Roseivirgaceae</taxon>
        <taxon>Roseivirga</taxon>
    </lineage>
</organism>
<dbReference type="AlphaFoldDB" id="A0A1I0MS12"/>
<proteinExistence type="predicted"/>
<keyword evidence="1" id="KW-0732">Signal</keyword>
<gene>
    <name evidence="2" type="ORF">SAMN05216290_0626</name>
</gene>
<evidence type="ECO:0000256" key="1">
    <source>
        <dbReference type="SAM" id="SignalP"/>
    </source>
</evidence>
<accession>A0A1I0MS12</accession>
<reference evidence="3" key="1">
    <citation type="submission" date="2016-10" db="EMBL/GenBank/DDBJ databases">
        <authorList>
            <person name="Varghese N."/>
            <person name="Submissions S."/>
        </authorList>
    </citation>
    <scope>NUCLEOTIDE SEQUENCE [LARGE SCALE GENOMIC DNA]</scope>
    <source>
        <strain evidence="3">CGMCC 1.12402</strain>
    </source>
</reference>
<dbReference type="EMBL" id="FOIR01000001">
    <property type="protein sequence ID" value="SEV91026.1"/>
    <property type="molecule type" value="Genomic_DNA"/>
</dbReference>
<dbReference type="SUPFAM" id="SSF101898">
    <property type="entry name" value="NHL repeat"/>
    <property type="match status" value="1"/>
</dbReference>
<dbReference type="Pfam" id="PF17170">
    <property type="entry name" value="DUF5128"/>
    <property type="match status" value="1"/>
</dbReference>
<dbReference type="Proteomes" id="UP000199437">
    <property type="component" value="Unassembled WGS sequence"/>
</dbReference>
<evidence type="ECO:0000313" key="2">
    <source>
        <dbReference type="EMBL" id="SEV91026.1"/>
    </source>
</evidence>
<sequence>MRSATRNVVISLSIITILFINQACQFAQENTKNTASENYKIENDLIDNPTPLDMVVEQVHILYLNSNGLLSGPLSALEYNGLHYVADLGAPNVYIYNKEGKKIGDFKSLNSGENEGTFFFISQFWRHNEELYLYDATSASIYIFDIKGLFKKKIRVKITNATSVIGDDGNYYFDMNRMPPFGLKNSLHNIEVFNNQMEHVKSLDPFKYQLPFNTGAGLSNFNKLDDQLFYHQPHSETIYRISKRDLKPAFNIDFGESWLLRDETLLDGLSQNEFLKLTNNPEKVASFNSWVSTDYLLLQPLKKGHINHILIDRNDGLIQGFIFGTDSVPFTVLEWVNNRLLVSANPKQLKQILSTLRGSNIPFNESGESLTGSFGLIWIEFK</sequence>
<name>A0A1I0MS12_9BACT</name>
<feature type="signal peptide" evidence="1">
    <location>
        <begin position="1"/>
        <end position="27"/>
    </location>
</feature>
<dbReference type="RefSeq" id="WP_162844664.1">
    <property type="nucleotide sequence ID" value="NZ_FOIR01000001.1"/>
</dbReference>
<dbReference type="GeneID" id="99985375"/>
<evidence type="ECO:0000313" key="3">
    <source>
        <dbReference type="Proteomes" id="UP000199437"/>
    </source>
</evidence>
<keyword evidence="3" id="KW-1185">Reference proteome</keyword>
<feature type="chain" id="PRO_5011726864" evidence="1">
    <location>
        <begin position="28"/>
        <end position="382"/>
    </location>
</feature>
<protein>
    <submittedName>
        <fullName evidence="2">6-bladed beta-propeller protein</fullName>
    </submittedName>
</protein>
<dbReference type="STRING" id="1267423.SAMN05216290_0626"/>